<protein>
    <recommendedName>
        <fullName evidence="3">Sensory transduction regulator</fullName>
    </recommendedName>
</protein>
<proteinExistence type="predicted"/>
<evidence type="ECO:0000313" key="2">
    <source>
        <dbReference type="Proteomes" id="UP000199412"/>
    </source>
</evidence>
<dbReference type="OrthoDB" id="9792176at2"/>
<dbReference type="RefSeq" id="WP_092783371.1">
    <property type="nucleotide sequence ID" value="NZ_FNAP01000003.1"/>
</dbReference>
<keyword evidence="2" id="KW-1185">Reference proteome</keyword>
<dbReference type="CDD" id="cd17033">
    <property type="entry name" value="DR1245-like"/>
    <property type="match status" value="1"/>
</dbReference>
<evidence type="ECO:0008006" key="3">
    <source>
        <dbReference type="Google" id="ProtNLM"/>
    </source>
</evidence>
<dbReference type="AlphaFoldDB" id="A0A1G6ZTU2"/>
<reference evidence="1 2" key="1">
    <citation type="submission" date="2016-10" db="EMBL/GenBank/DDBJ databases">
        <authorList>
            <person name="de Groot N.N."/>
        </authorList>
    </citation>
    <scope>NUCLEOTIDE SEQUENCE [LARGE SCALE GENOMIC DNA]</scope>
    <source>
        <strain evidence="1 2">ATCC 700224</strain>
    </source>
</reference>
<name>A0A1G6ZTU2_9PROT</name>
<dbReference type="Pfam" id="PF10722">
    <property type="entry name" value="YbjN"/>
    <property type="match status" value="1"/>
</dbReference>
<dbReference type="STRING" id="69960.SAMN05421720_10342"/>
<dbReference type="InterPro" id="IPR019660">
    <property type="entry name" value="Put_sensory_transdc_reg_YbjN"/>
</dbReference>
<dbReference type="Proteomes" id="UP000199412">
    <property type="component" value="Unassembled WGS sequence"/>
</dbReference>
<evidence type="ECO:0000313" key="1">
    <source>
        <dbReference type="EMBL" id="SDE06204.1"/>
    </source>
</evidence>
<organism evidence="1 2">
    <name type="scientific">Rhodospira trueperi</name>
    <dbReference type="NCBI Taxonomy" id="69960"/>
    <lineage>
        <taxon>Bacteria</taxon>
        <taxon>Pseudomonadati</taxon>
        <taxon>Pseudomonadota</taxon>
        <taxon>Alphaproteobacteria</taxon>
        <taxon>Rhodospirillales</taxon>
        <taxon>Rhodospirillaceae</taxon>
        <taxon>Rhodospira</taxon>
    </lineage>
</organism>
<sequence>MTATAIRVEETSANPLDMVEQFLSVKDWVFDRRGEDEMVVEVPSQWCTLGLFLAWSEELSALHLSCAFDMRVPDGRRSSVFELLAHLNERLWLGHFALWSDEGSPMFRHTVLLSDRRIAPEEVRDLMEIAVSECDRFYPAFQFVIWGGKSPAEAIAAAMLDTVGEA</sequence>
<dbReference type="EMBL" id="FNAP01000003">
    <property type="protein sequence ID" value="SDE06204.1"/>
    <property type="molecule type" value="Genomic_DNA"/>
</dbReference>
<gene>
    <name evidence="1" type="ORF">SAMN05421720_10342</name>
</gene>
<accession>A0A1G6ZTU2</accession>